<accession>A0A1W6Z3G8</accession>
<evidence type="ECO:0000313" key="2">
    <source>
        <dbReference type="EMBL" id="ARP87927.1"/>
    </source>
</evidence>
<dbReference type="RefSeq" id="WP_086073159.1">
    <property type="nucleotide sequence ID" value="NZ_CP021109.1"/>
</dbReference>
<gene>
    <name evidence="2" type="ORF">CAL13_18200</name>
</gene>
<proteinExistence type="predicted"/>
<name>A0A1W6Z3G8_9BORD</name>
<keyword evidence="3" id="KW-1185">Reference proteome</keyword>
<dbReference type="Proteomes" id="UP000194139">
    <property type="component" value="Chromosome"/>
</dbReference>
<sequence>MTATRSDGVPSRRRAGFRTGVLVGLLVAAAAFAAAWRMPFSGPSGASAAEQAAALRAQLEQSQAQTQSLQGQLAATEAELAVEQAARRALENSLGALQTQAGELRDRLAFYDQLLPAGPAGTVTLRAVQLVRVPSGLRYRVLLMRAVRPGQPPFVGALRFTVTGEREGEPVQLTLTPLQAADAAAAAHGGAPAPSDKEAEGAPIAATALPDGLIPLEMDQYRTSEGILALPPDFTPSEATVDVVQNGVVLTSQQVPVTF</sequence>
<feature type="coiled-coil region" evidence="1">
    <location>
        <begin position="52"/>
        <end position="107"/>
    </location>
</feature>
<dbReference type="AlphaFoldDB" id="A0A1W6Z3G8"/>
<evidence type="ECO:0000313" key="3">
    <source>
        <dbReference type="Proteomes" id="UP000194139"/>
    </source>
</evidence>
<reference evidence="2 3" key="1">
    <citation type="submission" date="2017-05" db="EMBL/GenBank/DDBJ databases">
        <title>Complete and WGS of Bordetella genogroups.</title>
        <authorList>
            <person name="Spilker T."/>
            <person name="LiPuma J."/>
        </authorList>
    </citation>
    <scope>NUCLEOTIDE SEQUENCE [LARGE SCALE GENOMIC DNA]</scope>
    <source>
        <strain evidence="2 3">AU17164</strain>
    </source>
</reference>
<dbReference type="Pfam" id="PF20567">
    <property type="entry name" value="DUF6776"/>
    <property type="match status" value="1"/>
</dbReference>
<keyword evidence="1" id="KW-0175">Coiled coil</keyword>
<protein>
    <submittedName>
        <fullName evidence="2">Uncharacterized protein</fullName>
    </submittedName>
</protein>
<evidence type="ECO:0000256" key="1">
    <source>
        <dbReference type="SAM" id="Coils"/>
    </source>
</evidence>
<organism evidence="2 3">
    <name type="scientific">Bordetella genomosp. 9</name>
    <dbReference type="NCBI Taxonomy" id="1416803"/>
    <lineage>
        <taxon>Bacteria</taxon>
        <taxon>Pseudomonadati</taxon>
        <taxon>Pseudomonadota</taxon>
        <taxon>Betaproteobacteria</taxon>
        <taxon>Burkholderiales</taxon>
        <taxon>Alcaligenaceae</taxon>
        <taxon>Bordetella</taxon>
    </lineage>
</organism>
<dbReference type="EMBL" id="CP021109">
    <property type="protein sequence ID" value="ARP87927.1"/>
    <property type="molecule type" value="Genomic_DNA"/>
</dbReference>
<dbReference type="InterPro" id="IPR046703">
    <property type="entry name" value="DUF6776"/>
</dbReference>